<protein>
    <recommendedName>
        <fullName evidence="4">Secreted protein</fullName>
    </recommendedName>
</protein>
<evidence type="ECO:0000313" key="2">
    <source>
        <dbReference type="EMBL" id="MEQ2240842.1"/>
    </source>
</evidence>
<comment type="caution">
    <text evidence="2">The sequence shown here is derived from an EMBL/GenBank/DDBJ whole genome shotgun (WGS) entry which is preliminary data.</text>
</comment>
<organism evidence="2 3">
    <name type="scientific">Ilyodon furcidens</name>
    <name type="common">goldbreast splitfin</name>
    <dbReference type="NCBI Taxonomy" id="33524"/>
    <lineage>
        <taxon>Eukaryota</taxon>
        <taxon>Metazoa</taxon>
        <taxon>Chordata</taxon>
        <taxon>Craniata</taxon>
        <taxon>Vertebrata</taxon>
        <taxon>Euteleostomi</taxon>
        <taxon>Actinopterygii</taxon>
        <taxon>Neopterygii</taxon>
        <taxon>Teleostei</taxon>
        <taxon>Neoteleostei</taxon>
        <taxon>Acanthomorphata</taxon>
        <taxon>Ovalentaria</taxon>
        <taxon>Atherinomorphae</taxon>
        <taxon>Cyprinodontiformes</taxon>
        <taxon>Goodeidae</taxon>
        <taxon>Ilyodon</taxon>
    </lineage>
</organism>
<evidence type="ECO:0000313" key="3">
    <source>
        <dbReference type="Proteomes" id="UP001482620"/>
    </source>
</evidence>
<keyword evidence="1" id="KW-0732">Signal</keyword>
<feature type="chain" id="PRO_5046121070" description="Secreted protein" evidence="1">
    <location>
        <begin position="22"/>
        <end position="102"/>
    </location>
</feature>
<keyword evidence="3" id="KW-1185">Reference proteome</keyword>
<sequence length="102" mass="11637">MPTSMLQTVLYLMHYLQTMYAKTADIHNGSCKCSIQKNKKQVQVPYMHLYVYACHRFTDTLSELQGAAGGGWEETGFNQEIHLQGFHLNRTGRCSTLLHTVN</sequence>
<evidence type="ECO:0008006" key="4">
    <source>
        <dbReference type="Google" id="ProtNLM"/>
    </source>
</evidence>
<reference evidence="2 3" key="1">
    <citation type="submission" date="2021-06" db="EMBL/GenBank/DDBJ databases">
        <authorList>
            <person name="Palmer J.M."/>
        </authorList>
    </citation>
    <scope>NUCLEOTIDE SEQUENCE [LARGE SCALE GENOMIC DNA]</scope>
    <source>
        <strain evidence="3">if_2019</strain>
        <tissue evidence="2">Muscle</tissue>
    </source>
</reference>
<dbReference type="EMBL" id="JAHRIQ010059840">
    <property type="protein sequence ID" value="MEQ2240842.1"/>
    <property type="molecule type" value="Genomic_DNA"/>
</dbReference>
<proteinExistence type="predicted"/>
<feature type="signal peptide" evidence="1">
    <location>
        <begin position="1"/>
        <end position="21"/>
    </location>
</feature>
<gene>
    <name evidence="2" type="ORF">ILYODFUR_019218</name>
</gene>
<evidence type="ECO:0000256" key="1">
    <source>
        <dbReference type="SAM" id="SignalP"/>
    </source>
</evidence>
<accession>A0ABV0U6M9</accession>
<name>A0ABV0U6M9_9TELE</name>
<dbReference type="Proteomes" id="UP001482620">
    <property type="component" value="Unassembled WGS sequence"/>
</dbReference>